<accession>A0A7J8IN52</accession>
<name>A0A7J8IN52_ROUAE</name>
<dbReference type="EMBL" id="JACASE010000003">
    <property type="protein sequence ID" value="KAF6485721.1"/>
    <property type="molecule type" value="Genomic_DNA"/>
</dbReference>
<dbReference type="AlphaFoldDB" id="A0A7J8IN52"/>
<organism evidence="2 3">
    <name type="scientific">Rousettus aegyptiacus</name>
    <name type="common">Egyptian fruit bat</name>
    <name type="synonym">Pteropus aegyptiacus</name>
    <dbReference type="NCBI Taxonomy" id="9407"/>
    <lineage>
        <taxon>Eukaryota</taxon>
        <taxon>Metazoa</taxon>
        <taxon>Chordata</taxon>
        <taxon>Craniata</taxon>
        <taxon>Vertebrata</taxon>
        <taxon>Euteleostomi</taxon>
        <taxon>Mammalia</taxon>
        <taxon>Eutheria</taxon>
        <taxon>Laurasiatheria</taxon>
        <taxon>Chiroptera</taxon>
        <taxon>Yinpterochiroptera</taxon>
        <taxon>Pteropodoidea</taxon>
        <taxon>Pteropodidae</taxon>
        <taxon>Rousettinae</taxon>
        <taxon>Rousettus</taxon>
    </lineage>
</organism>
<proteinExistence type="predicted"/>
<protein>
    <submittedName>
        <fullName evidence="2">Uncharacterized protein</fullName>
    </submittedName>
</protein>
<feature type="region of interest" description="Disordered" evidence="1">
    <location>
        <begin position="103"/>
        <end position="126"/>
    </location>
</feature>
<keyword evidence="3" id="KW-1185">Reference proteome</keyword>
<dbReference type="Proteomes" id="UP000593571">
    <property type="component" value="Unassembled WGS sequence"/>
</dbReference>
<reference evidence="2 3" key="1">
    <citation type="journal article" date="2020" name="Nature">
        <title>Six reference-quality genomes reveal evolution of bat adaptations.</title>
        <authorList>
            <person name="Jebb D."/>
            <person name="Huang Z."/>
            <person name="Pippel M."/>
            <person name="Hughes G.M."/>
            <person name="Lavrichenko K."/>
            <person name="Devanna P."/>
            <person name="Winkler S."/>
            <person name="Jermiin L.S."/>
            <person name="Skirmuntt E.C."/>
            <person name="Katzourakis A."/>
            <person name="Burkitt-Gray L."/>
            <person name="Ray D.A."/>
            <person name="Sullivan K.A.M."/>
            <person name="Roscito J.G."/>
            <person name="Kirilenko B.M."/>
            <person name="Davalos L.M."/>
            <person name="Corthals A.P."/>
            <person name="Power M.L."/>
            <person name="Jones G."/>
            <person name="Ransome R.D."/>
            <person name="Dechmann D.K.N."/>
            <person name="Locatelli A.G."/>
            <person name="Puechmaille S.J."/>
            <person name="Fedrigo O."/>
            <person name="Jarvis E.D."/>
            <person name="Hiller M."/>
            <person name="Vernes S.C."/>
            <person name="Myers E.W."/>
            <person name="Teeling E.C."/>
        </authorList>
    </citation>
    <scope>NUCLEOTIDE SEQUENCE [LARGE SCALE GENOMIC DNA]</scope>
    <source>
        <strain evidence="2">MRouAeg1</strain>
        <tissue evidence="2">Muscle</tissue>
    </source>
</reference>
<evidence type="ECO:0000256" key="1">
    <source>
        <dbReference type="SAM" id="MobiDB-lite"/>
    </source>
</evidence>
<evidence type="ECO:0000313" key="3">
    <source>
        <dbReference type="Proteomes" id="UP000593571"/>
    </source>
</evidence>
<comment type="caution">
    <text evidence="2">The sequence shown here is derived from an EMBL/GenBank/DDBJ whole genome shotgun (WGS) entry which is preliminary data.</text>
</comment>
<sequence length="126" mass="14590">MQFTPTFQVLKMLALRNFVHLRKYVGPKVLFQQFQKPHRYNIKNDCRSQQTRTGTRRLVLASPRGQSQPLRSRWEGGSIRLPLHHGRLWKSRCRTSLPKTVSARPALGGLPERREFGDTAATLRPD</sequence>
<gene>
    <name evidence="2" type="ORF">HJG63_010850</name>
</gene>
<evidence type="ECO:0000313" key="2">
    <source>
        <dbReference type="EMBL" id="KAF6485721.1"/>
    </source>
</evidence>